<dbReference type="InterPro" id="IPR038404">
    <property type="entry name" value="TRAP_DctP_sf"/>
</dbReference>
<dbReference type="NCBIfam" id="TIGR00787">
    <property type="entry name" value="dctP"/>
    <property type="match status" value="1"/>
</dbReference>
<organism evidence="3 4">
    <name type="scientific">Ramlibacter ginsenosidimutans</name>
    <dbReference type="NCBI Taxonomy" id="502333"/>
    <lineage>
        <taxon>Bacteria</taxon>
        <taxon>Pseudomonadati</taxon>
        <taxon>Pseudomonadota</taxon>
        <taxon>Betaproteobacteria</taxon>
        <taxon>Burkholderiales</taxon>
        <taxon>Comamonadaceae</taxon>
        <taxon>Ramlibacter</taxon>
    </lineage>
</organism>
<proteinExistence type="predicted"/>
<evidence type="ECO:0000256" key="2">
    <source>
        <dbReference type="SAM" id="SignalP"/>
    </source>
</evidence>
<evidence type="ECO:0000313" key="4">
    <source>
        <dbReference type="Proteomes" id="UP000630528"/>
    </source>
</evidence>
<name>A0A934TTX5_9BURK</name>
<accession>A0A934TTX5</accession>
<reference evidence="3" key="2">
    <citation type="submission" date="2021-01" db="EMBL/GenBank/DDBJ databases">
        <authorList>
            <person name="Kang M."/>
        </authorList>
    </citation>
    <scope>NUCLEOTIDE SEQUENCE</scope>
    <source>
        <strain evidence="3">KACC 17527</strain>
    </source>
</reference>
<gene>
    <name evidence="3" type="ORF">JJB11_13880</name>
</gene>
<dbReference type="CDD" id="cd13679">
    <property type="entry name" value="PBP2_TRAP_YiaO_like"/>
    <property type="match status" value="1"/>
</dbReference>
<dbReference type="NCBIfam" id="NF037995">
    <property type="entry name" value="TRAP_S1"/>
    <property type="match status" value="1"/>
</dbReference>
<evidence type="ECO:0000313" key="3">
    <source>
        <dbReference type="EMBL" id="MBK6007185.1"/>
    </source>
</evidence>
<dbReference type="PANTHER" id="PTHR33376:SF18">
    <property type="entry name" value="2,3-DIKETO-L-GULONATE-BINDING PERIPLASMIC PROTEIN YIAO"/>
    <property type="match status" value="1"/>
</dbReference>
<keyword evidence="4" id="KW-1185">Reference proteome</keyword>
<reference evidence="3" key="1">
    <citation type="journal article" date="2012" name="J. Microbiol. Biotechnol.">
        <title>Ramlibacter ginsenosidimutans sp. nov., with ginsenoside-converting activity.</title>
        <authorList>
            <person name="Wang L."/>
            <person name="An D.S."/>
            <person name="Kim S.G."/>
            <person name="Jin F.X."/>
            <person name="Kim S.C."/>
            <person name="Lee S.T."/>
            <person name="Im W.T."/>
        </authorList>
    </citation>
    <scope>NUCLEOTIDE SEQUENCE</scope>
    <source>
        <strain evidence="3">KACC 17527</strain>
    </source>
</reference>
<keyword evidence="1 2" id="KW-0732">Signal</keyword>
<dbReference type="GO" id="GO:0030288">
    <property type="term" value="C:outer membrane-bounded periplasmic space"/>
    <property type="evidence" value="ECO:0007669"/>
    <property type="project" value="InterPro"/>
</dbReference>
<dbReference type="InterPro" id="IPR018389">
    <property type="entry name" value="DctP_fam"/>
</dbReference>
<dbReference type="GO" id="GO:0055085">
    <property type="term" value="P:transmembrane transport"/>
    <property type="evidence" value="ECO:0007669"/>
    <property type="project" value="InterPro"/>
</dbReference>
<dbReference type="PIRSF" id="PIRSF006470">
    <property type="entry name" value="DctB"/>
    <property type="match status" value="1"/>
</dbReference>
<feature type="chain" id="PRO_5036883227" evidence="2">
    <location>
        <begin position="23"/>
        <end position="324"/>
    </location>
</feature>
<dbReference type="PANTHER" id="PTHR33376">
    <property type="match status" value="1"/>
</dbReference>
<dbReference type="GO" id="GO:0030246">
    <property type="term" value="F:carbohydrate binding"/>
    <property type="evidence" value="ECO:0007669"/>
    <property type="project" value="TreeGrafter"/>
</dbReference>
<dbReference type="Gene3D" id="3.40.190.170">
    <property type="entry name" value="Bacterial extracellular solute-binding protein, family 7"/>
    <property type="match status" value="1"/>
</dbReference>
<dbReference type="RefSeq" id="WP_201172084.1">
    <property type="nucleotide sequence ID" value="NZ_JAEPWM010000005.1"/>
</dbReference>
<dbReference type="EMBL" id="JAEPWM010000005">
    <property type="protein sequence ID" value="MBK6007185.1"/>
    <property type="molecule type" value="Genomic_DNA"/>
</dbReference>
<dbReference type="InterPro" id="IPR004682">
    <property type="entry name" value="TRAP_DctP"/>
</dbReference>
<dbReference type="Proteomes" id="UP000630528">
    <property type="component" value="Unassembled WGS sequence"/>
</dbReference>
<feature type="signal peptide" evidence="2">
    <location>
        <begin position="1"/>
        <end position="22"/>
    </location>
</feature>
<dbReference type="Pfam" id="PF03480">
    <property type="entry name" value="DctP"/>
    <property type="match status" value="1"/>
</dbReference>
<sequence>MKTRFAFLIAAAMLMTVGAVHAQTNLRFADTLAVNDTHNEAARRMAELLREKTGGKLTMAVHPAGELGNDGAILEGVRLGSIDIALTGNPFFTQFAPRLNVMDLPYLFRDANHAHKVMDGPIGTELLKDLERSRMKGLAYWEIGFRHVTNSKLPIRTPADLSGLKIRTTPNKAHLQAFKLWGANPVPMAFTELYLALQTGTVDAQENPINNIYANRMYEVQKYLSLTGHAYTASIVAMNLGKFNALPPEQQKAVLEAAREAGLFQRELNAKQEGENLAKMKAAGVQVIDKVDTEPFRKIAYEPVTKAYTDQFGHDIVDRILQVK</sequence>
<dbReference type="AlphaFoldDB" id="A0A934TTX5"/>
<protein>
    <submittedName>
        <fullName evidence="3">TRAP transporter substrate-binding protein</fullName>
    </submittedName>
</protein>
<comment type="caution">
    <text evidence="3">The sequence shown here is derived from an EMBL/GenBank/DDBJ whole genome shotgun (WGS) entry which is preliminary data.</text>
</comment>
<dbReference type="SUPFAM" id="SSF53850">
    <property type="entry name" value="Periplasmic binding protein-like II"/>
    <property type="match status" value="1"/>
</dbReference>
<evidence type="ECO:0000256" key="1">
    <source>
        <dbReference type="ARBA" id="ARBA00022729"/>
    </source>
</evidence>